<dbReference type="KEGG" id="vpy:HZI73_15630"/>
<evidence type="ECO:0000313" key="1">
    <source>
        <dbReference type="EMBL" id="QUI23631.1"/>
    </source>
</evidence>
<dbReference type="AlphaFoldDB" id="A0A8J8MLD0"/>
<proteinExistence type="predicted"/>
<organism evidence="1 2">
    <name type="scientific">Vallitalea pronyensis</name>
    <dbReference type="NCBI Taxonomy" id="1348613"/>
    <lineage>
        <taxon>Bacteria</taxon>
        <taxon>Bacillati</taxon>
        <taxon>Bacillota</taxon>
        <taxon>Clostridia</taxon>
        <taxon>Lachnospirales</taxon>
        <taxon>Vallitaleaceae</taxon>
        <taxon>Vallitalea</taxon>
    </lineage>
</organism>
<sequence>MKSIKYCMIIIMIMTIITSCSKKEVVSHKYTFEGESTNWIGELEVKIIENITEKDEIVEYDPEQKKEFILTYKGEIDDLKPLKELKYKFEYRCGSGSGKIEKHNTKVVSHNSSSRGGTLINQEEVITVTVEHGEDIEIFELKSTD</sequence>
<dbReference type="Proteomes" id="UP000683246">
    <property type="component" value="Chromosome"/>
</dbReference>
<dbReference type="RefSeq" id="WP_212694317.1">
    <property type="nucleotide sequence ID" value="NZ_CP058649.1"/>
</dbReference>
<reference evidence="1" key="1">
    <citation type="submission" date="2020-07" db="EMBL/GenBank/DDBJ databases">
        <title>Vallitalea pronyensis genome.</title>
        <authorList>
            <person name="Postec A."/>
        </authorList>
    </citation>
    <scope>NUCLEOTIDE SEQUENCE</scope>
    <source>
        <strain evidence="1">FatNI3</strain>
    </source>
</reference>
<evidence type="ECO:0008006" key="3">
    <source>
        <dbReference type="Google" id="ProtNLM"/>
    </source>
</evidence>
<protein>
    <recommendedName>
        <fullName evidence="3">Lipoprotein</fullName>
    </recommendedName>
</protein>
<evidence type="ECO:0000313" key="2">
    <source>
        <dbReference type="Proteomes" id="UP000683246"/>
    </source>
</evidence>
<dbReference type="EMBL" id="CP058649">
    <property type="protein sequence ID" value="QUI23631.1"/>
    <property type="molecule type" value="Genomic_DNA"/>
</dbReference>
<accession>A0A8J8MLD0</accession>
<name>A0A8J8MLD0_9FIRM</name>
<gene>
    <name evidence="1" type="ORF">HZI73_15630</name>
</gene>
<keyword evidence="2" id="KW-1185">Reference proteome</keyword>
<dbReference type="PROSITE" id="PS51257">
    <property type="entry name" value="PROKAR_LIPOPROTEIN"/>
    <property type="match status" value="1"/>
</dbReference>